<protein>
    <recommendedName>
        <fullName evidence="4">D-serine dehydratase-like domain-containing protein</fullName>
    </recommendedName>
</protein>
<proteinExistence type="inferred from homology"/>
<dbReference type="SMART" id="SM01119">
    <property type="entry name" value="D-ser_dehydrat"/>
    <property type="match status" value="1"/>
</dbReference>
<feature type="domain" description="D-serine dehydratase-like" evidence="4">
    <location>
        <begin position="269"/>
        <end position="363"/>
    </location>
</feature>
<sequence>MGTNHGIQQGSHPNRLWWRSGSDDRSRPFEHKEYSYSMMIDTPAVLIDRERLTANIFKMAAHAAANGIALRPHVKTHKIIEIAQMQVDAGARGITCATVGEAEIFAGAGFTDIFIAYPLYLTDHAVQRLNAIPGAISIGVDSVEMAQATAGLREDIKALIEVDSGHRRSGVTATALELSEIRQALGSRYTGVFTFPGHSYGPGNGEQAAADELQALNNSIQRLGGGLTSGGSSPSAQFTGAIDEMRPGVYVFNDSQQITSGACTEKQVAMTVLSTVVSRNVSDRRIILDAGSKILSTDKPAWIDGNGFVLGNPEARISALSEHHATIFWPDKVPLPVIGEQLEIVPNHACNVINLVDEVYVREADGTFRTWKVVARGRNN</sequence>
<dbReference type="PANTHER" id="PTHR28004">
    <property type="entry name" value="ZGC:162816-RELATED"/>
    <property type="match status" value="1"/>
</dbReference>
<dbReference type="Proteomes" id="UP000006698">
    <property type="component" value="Chromosome"/>
</dbReference>
<dbReference type="InterPro" id="IPR042208">
    <property type="entry name" value="D-ser_dehydrat-like_sf"/>
</dbReference>
<evidence type="ECO:0000313" key="5">
    <source>
        <dbReference type="EMBL" id="BAF55524.1"/>
    </source>
</evidence>
<dbReference type="Gene3D" id="3.20.20.10">
    <property type="entry name" value="Alanine racemase"/>
    <property type="match status" value="1"/>
</dbReference>
<gene>
    <name evidence="5" type="ordered locus">cgR_2513</name>
</gene>
<dbReference type="SUPFAM" id="SSF51419">
    <property type="entry name" value="PLP-binding barrel"/>
    <property type="match status" value="1"/>
</dbReference>
<reference evidence="5" key="1">
    <citation type="journal article" date="2007" name="Microbiology">
        <title>Comparative analysis of the Corynebacterium glutamicum group and complete genome sequence of strain R.</title>
        <authorList>
            <person name="Yukawa H."/>
            <person name="Omumasaba C.A."/>
            <person name="Nonaka H."/>
            <person name="Kos P."/>
            <person name="Okai N."/>
            <person name="Suzuki N."/>
            <person name="Suda M."/>
            <person name="Tsuge Y."/>
            <person name="Watanabe J."/>
            <person name="Ikeda Y."/>
            <person name="Vertes A.A."/>
            <person name="Inui M."/>
        </authorList>
    </citation>
    <scope>NUCLEOTIDE SEQUENCE</scope>
    <source>
        <strain evidence="5">R</strain>
    </source>
</reference>
<dbReference type="GO" id="GO:0008721">
    <property type="term" value="F:D-serine ammonia-lyase activity"/>
    <property type="evidence" value="ECO:0007669"/>
    <property type="project" value="TreeGrafter"/>
</dbReference>
<dbReference type="KEGG" id="cgt:cgR_2513"/>
<evidence type="ECO:0000256" key="1">
    <source>
        <dbReference type="ARBA" id="ARBA00005323"/>
    </source>
</evidence>
<keyword evidence="2" id="KW-0456">Lyase</keyword>
<feature type="compositionally biased region" description="Polar residues" evidence="3">
    <location>
        <begin position="1"/>
        <end position="12"/>
    </location>
</feature>
<feature type="region of interest" description="Disordered" evidence="3">
    <location>
        <begin position="1"/>
        <end position="23"/>
    </location>
</feature>
<dbReference type="CDD" id="cd06820">
    <property type="entry name" value="PLPDE_III_LS_D-TA_like"/>
    <property type="match status" value="1"/>
</dbReference>
<dbReference type="Gene3D" id="2.40.37.20">
    <property type="entry name" value="D-serine dehydratase-like domain"/>
    <property type="match status" value="1"/>
</dbReference>
<dbReference type="InterPro" id="IPR051466">
    <property type="entry name" value="D-amino_acid_metab_enzyme"/>
</dbReference>
<comment type="similarity">
    <text evidence="1">Belongs to the DSD1 family.</text>
</comment>
<evidence type="ECO:0000256" key="2">
    <source>
        <dbReference type="ARBA" id="ARBA00023239"/>
    </source>
</evidence>
<accession>A0AB72VF42</accession>
<dbReference type="Pfam" id="PF01168">
    <property type="entry name" value="Ala_racemase_N"/>
    <property type="match status" value="1"/>
</dbReference>
<dbReference type="InterPro" id="IPR001608">
    <property type="entry name" value="Ala_racemase_N"/>
</dbReference>
<dbReference type="EMBL" id="AP009044">
    <property type="protein sequence ID" value="BAF55524.1"/>
    <property type="molecule type" value="Genomic_DNA"/>
</dbReference>
<dbReference type="InterPro" id="IPR026956">
    <property type="entry name" value="D-ser_dehydrat-like_dom"/>
</dbReference>
<dbReference type="AlphaFoldDB" id="A0AB72VF42"/>
<evidence type="ECO:0000259" key="4">
    <source>
        <dbReference type="SMART" id="SM01119"/>
    </source>
</evidence>
<dbReference type="Pfam" id="PF14031">
    <property type="entry name" value="D-ser_dehydrat"/>
    <property type="match status" value="1"/>
</dbReference>
<dbReference type="InterPro" id="IPR029066">
    <property type="entry name" value="PLP-binding_barrel"/>
</dbReference>
<dbReference type="GO" id="GO:0036088">
    <property type="term" value="P:D-serine catabolic process"/>
    <property type="evidence" value="ECO:0007669"/>
    <property type="project" value="TreeGrafter"/>
</dbReference>
<organism evidence="5">
    <name type="scientific">Corynebacterium glutamicum (strain R)</name>
    <dbReference type="NCBI Taxonomy" id="340322"/>
    <lineage>
        <taxon>Bacteria</taxon>
        <taxon>Bacillati</taxon>
        <taxon>Actinomycetota</taxon>
        <taxon>Actinomycetes</taxon>
        <taxon>Mycobacteriales</taxon>
        <taxon>Corynebacteriaceae</taxon>
        <taxon>Corynebacterium</taxon>
    </lineage>
</organism>
<evidence type="ECO:0000256" key="3">
    <source>
        <dbReference type="SAM" id="MobiDB-lite"/>
    </source>
</evidence>
<name>A0AB72VF42_CORGB</name>
<dbReference type="PANTHER" id="PTHR28004:SF2">
    <property type="entry name" value="D-SERINE DEHYDRATASE"/>
    <property type="match status" value="1"/>
</dbReference>